<feature type="transmembrane region" description="Helical" evidence="1">
    <location>
        <begin position="40"/>
        <end position="60"/>
    </location>
</feature>
<feature type="transmembrane region" description="Helical" evidence="1">
    <location>
        <begin position="72"/>
        <end position="94"/>
    </location>
</feature>
<name>A0A4R1BBD7_9BACT</name>
<accession>A0A4R1BBD7</accession>
<evidence type="ECO:0000256" key="1">
    <source>
        <dbReference type="SAM" id="Phobius"/>
    </source>
</evidence>
<dbReference type="EMBL" id="SJZI01000042">
    <property type="protein sequence ID" value="TCJ14299.1"/>
    <property type="molecule type" value="Genomic_DNA"/>
</dbReference>
<keyword evidence="3" id="KW-1185">Reference proteome</keyword>
<proteinExistence type="predicted"/>
<keyword evidence="1" id="KW-0472">Membrane</keyword>
<keyword evidence="1" id="KW-1133">Transmembrane helix</keyword>
<evidence type="ECO:0000313" key="3">
    <source>
        <dbReference type="Proteomes" id="UP000295334"/>
    </source>
</evidence>
<evidence type="ECO:0000313" key="2">
    <source>
        <dbReference type="EMBL" id="TCJ14299.1"/>
    </source>
</evidence>
<dbReference type="AlphaFoldDB" id="A0A4R1BBD7"/>
<sequence>MNTFRFVLYTWGCSVLLYPFSVMCSDIFTRSNTELHLFLPLLSGAFVLGLPGLLTGTISLQRLLQPGRRPHLVKYLLWCAIVLATAALPLWMLARPTLTATGEDSRFVVPLFIDMILVLLLRYPYYRHLPITQY</sequence>
<dbReference type="RefSeq" id="WP_131449290.1">
    <property type="nucleotide sequence ID" value="NZ_SJZI01000042.1"/>
</dbReference>
<comment type="caution">
    <text evidence="2">The sequence shown here is derived from an EMBL/GenBank/DDBJ whole genome shotgun (WGS) entry which is preliminary data.</text>
</comment>
<organism evidence="2 3">
    <name type="scientific">Flaviaesturariibacter flavus</name>
    <dbReference type="NCBI Taxonomy" id="2502780"/>
    <lineage>
        <taxon>Bacteria</taxon>
        <taxon>Pseudomonadati</taxon>
        <taxon>Bacteroidota</taxon>
        <taxon>Chitinophagia</taxon>
        <taxon>Chitinophagales</taxon>
        <taxon>Chitinophagaceae</taxon>
        <taxon>Flaviaestuariibacter</taxon>
    </lineage>
</organism>
<gene>
    <name evidence="2" type="ORF">EPD60_09875</name>
</gene>
<dbReference type="Proteomes" id="UP000295334">
    <property type="component" value="Unassembled WGS sequence"/>
</dbReference>
<keyword evidence="1" id="KW-0812">Transmembrane</keyword>
<dbReference type="OrthoDB" id="10007189at2"/>
<feature type="transmembrane region" description="Helical" evidence="1">
    <location>
        <begin position="106"/>
        <end position="125"/>
    </location>
</feature>
<protein>
    <submittedName>
        <fullName evidence="2">Uncharacterized protein</fullName>
    </submittedName>
</protein>
<reference evidence="2 3" key="1">
    <citation type="submission" date="2019-03" db="EMBL/GenBank/DDBJ databases">
        <authorList>
            <person name="Kim M.K.M."/>
        </authorList>
    </citation>
    <scope>NUCLEOTIDE SEQUENCE [LARGE SCALE GENOMIC DNA]</scope>
    <source>
        <strain evidence="2 3">17J68-12</strain>
    </source>
</reference>